<name>A0A5C4RTY5_9GAMM</name>
<dbReference type="OrthoDB" id="9182441at2"/>
<sequence length="138" mass="15042">MPAAGEIGSALAGFFLDPAAKWPAELEFSAWVYPYSRQVSIRGAMMMKFGLSGNVHFSLLKFYPLAFLITRGDISAAGPSIQSILEGTRELDDLGHFSVERGNFAHFAWPESPEEDGMILMGEGAVVALPRSPFESTR</sequence>
<dbReference type="RefSeq" id="WP_139444834.1">
    <property type="nucleotide sequence ID" value="NZ_SMDR01000001.1"/>
</dbReference>
<keyword evidence="2" id="KW-1185">Reference proteome</keyword>
<gene>
    <name evidence="1" type="ORF">E1B00_01150</name>
</gene>
<dbReference type="EMBL" id="SMDR01000001">
    <property type="protein sequence ID" value="TNJ34425.1"/>
    <property type="molecule type" value="Genomic_DNA"/>
</dbReference>
<protein>
    <submittedName>
        <fullName evidence="1">Uncharacterized protein</fullName>
    </submittedName>
</protein>
<dbReference type="AlphaFoldDB" id="A0A5C4RTY5"/>
<proteinExistence type="predicted"/>
<comment type="caution">
    <text evidence="1">The sequence shown here is derived from an EMBL/GenBank/DDBJ whole genome shotgun (WGS) entry which is preliminary data.</text>
</comment>
<evidence type="ECO:0000313" key="1">
    <source>
        <dbReference type="EMBL" id="TNJ34425.1"/>
    </source>
</evidence>
<evidence type="ECO:0000313" key="2">
    <source>
        <dbReference type="Proteomes" id="UP000305760"/>
    </source>
</evidence>
<accession>A0A5C4RTY5</accession>
<dbReference type="Proteomes" id="UP000305760">
    <property type="component" value="Unassembled WGS sequence"/>
</dbReference>
<reference evidence="1 2" key="1">
    <citation type="submission" date="2019-03" db="EMBL/GenBank/DDBJ databases">
        <title>Arenimonas daejeonensis sp. nov., isolated from compost.</title>
        <authorList>
            <person name="Jeon C.O."/>
        </authorList>
    </citation>
    <scope>NUCLEOTIDE SEQUENCE [LARGE SCALE GENOMIC DNA]</scope>
    <source>
        <strain evidence="1 2">R29</strain>
    </source>
</reference>
<organism evidence="1 2">
    <name type="scientific">Arenimonas terrae</name>
    <dbReference type="NCBI Taxonomy" id="2546226"/>
    <lineage>
        <taxon>Bacteria</taxon>
        <taxon>Pseudomonadati</taxon>
        <taxon>Pseudomonadota</taxon>
        <taxon>Gammaproteobacteria</taxon>
        <taxon>Lysobacterales</taxon>
        <taxon>Lysobacteraceae</taxon>
        <taxon>Arenimonas</taxon>
    </lineage>
</organism>